<dbReference type="InterPro" id="IPR001876">
    <property type="entry name" value="Znf_RanBP2"/>
</dbReference>
<gene>
    <name evidence="13" type="primary">AlNc14C9G1189</name>
    <name evidence="13" type="ORF">ALNC14_013670</name>
</gene>
<dbReference type="FunFam" id="3.30.2410.10:FF:000009">
    <property type="entry name" value="Probable E3 ubiquitin-protein ligase HECTD2"/>
    <property type="match status" value="1"/>
</dbReference>
<dbReference type="PROSITE" id="PS50237">
    <property type="entry name" value="HECT"/>
    <property type="match status" value="1"/>
</dbReference>
<dbReference type="PANTHER" id="PTHR11254">
    <property type="entry name" value="HECT DOMAIN UBIQUITIN-PROTEIN LIGASE"/>
    <property type="match status" value="1"/>
</dbReference>
<dbReference type="PROSITE" id="PS50199">
    <property type="entry name" value="ZF_RANBP2_2"/>
    <property type="match status" value="1"/>
</dbReference>
<evidence type="ECO:0000256" key="7">
    <source>
        <dbReference type="ARBA" id="ARBA00022786"/>
    </source>
</evidence>
<dbReference type="PANTHER" id="PTHR11254:SF440">
    <property type="entry name" value="E3 UBIQUITIN-PROTEIN LIGASE NEDD-4"/>
    <property type="match status" value="1"/>
</dbReference>
<dbReference type="GO" id="GO:0016567">
    <property type="term" value="P:protein ubiquitination"/>
    <property type="evidence" value="ECO:0007669"/>
    <property type="project" value="TreeGrafter"/>
</dbReference>
<dbReference type="SUPFAM" id="SSF56204">
    <property type="entry name" value="Hect, E3 ligase catalytic domain"/>
    <property type="match status" value="1"/>
</dbReference>
<dbReference type="SUPFAM" id="SSF90209">
    <property type="entry name" value="Ran binding protein zinc finger-like"/>
    <property type="match status" value="1"/>
</dbReference>
<evidence type="ECO:0000256" key="4">
    <source>
        <dbReference type="ARBA" id="ARBA00022679"/>
    </source>
</evidence>
<proteinExistence type="predicted"/>
<dbReference type="InterPro" id="IPR050409">
    <property type="entry name" value="E3_ubiq-protein_ligase"/>
</dbReference>
<evidence type="ECO:0000256" key="10">
    <source>
        <dbReference type="PROSITE-ProRule" id="PRU00322"/>
    </source>
</evidence>
<feature type="active site" description="Glycyl thioester intermediate" evidence="9">
    <location>
        <position position="651"/>
    </location>
</feature>
<name>F0W2D9_9STRA</name>
<dbReference type="AlphaFoldDB" id="F0W2D9"/>
<keyword evidence="5" id="KW-0479">Metal-binding</keyword>
<dbReference type="InterPro" id="IPR035983">
    <property type="entry name" value="Hect_E3_ubiquitin_ligase"/>
</dbReference>
<feature type="domain" description="RanBP2-type" evidence="11">
    <location>
        <begin position="53"/>
        <end position="84"/>
    </location>
</feature>
<dbReference type="Gene3D" id="3.90.1750.10">
    <property type="entry name" value="Hect, E3 ligase catalytic domains"/>
    <property type="match status" value="1"/>
</dbReference>
<evidence type="ECO:0000259" key="11">
    <source>
        <dbReference type="PROSITE" id="PS50199"/>
    </source>
</evidence>
<organism evidence="13">
    <name type="scientific">Albugo laibachii Nc14</name>
    <dbReference type="NCBI Taxonomy" id="890382"/>
    <lineage>
        <taxon>Eukaryota</taxon>
        <taxon>Sar</taxon>
        <taxon>Stramenopiles</taxon>
        <taxon>Oomycota</taxon>
        <taxon>Peronosporomycetes</taxon>
        <taxon>Albuginales</taxon>
        <taxon>Albuginaceae</taxon>
        <taxon>Albugo</taxon>
    </lineage>
</organism>
<evidence type="ECO:0000256" key="9">
    <source>
        <dbReference type="PROSITE-ProRule" id="PRU00104"/>
    </source>
</evidence>
<reference evidence="13" key="1">
    <citation type="journal article" date="2011" name="PLoS Biol.">
        <title>Gene gain and loss during evolution of obligate parasitism in the white rust pathogen of Arabidopsis thaliana.</title>
        <authorList>
            <person name="Kemen E."/>
            <person name="Gardiner A."/>
            <person name="Schultz-Larsen T."/>
            <person name="Kemen A.C."/>
            <person name="Balmuth A.L."/>
            <person name="Robert-Seilaniantz A."/>
            <person name="Bailey K."/>
            <person name="Holub E."/>
            <person name="Studholme D.J."/>
            <person name="Maclean D."/>
            <person name="Jones J.D."/>
        </authorList>
    </citation>
    <scope>NUCLEOTIDE SEQUENCE</scope>
</reference>
<dbReference type="SMART" id="SM00119">
    <property type="entry name" value="HECTc"/>
    <property type="match status" value="1"/>
</dbReference>
<dbReference type="InterPro" id="IPR036443">
    <property type="entry name" value="Znf_RanBP2_sf"/>
</dbReference>
<evidence type="ECO:0000313" key="13">
    <source>
        <dbReference type="EMBL" id="CCA15224.1"/>
    </source>
</evidence>
<dbReference type="GO" id="GO:0061630">
    <property type="term" value="F:ubiquitin protein ligase activity"/>
    <property type="evidence" value="ECO:0007669"/>
    <property type="project" value="UniProtKB-EC"/>
</dbReference>
<evidence type="ECO:0000256" key="5">
    <source>
        <dbReference type="ARBA" id="ARBA00022723"/>
    </source>
</evidence>
<dbReference type="EC" id="2.3.2.26" evidence="3"/>
<evidence type="ECO:0000256" key="6">
    <source>
        <dbReference type="ARBA" id="ARBA00022771"/>
    </source>
</evidence>
<dbReference type="GO" id="GO:0006511">
    <property type="term" value="P:ubiquitin-dependent protein catabolic process"/>
    <property type="evidence" value="ECO:0007669"/>
    <property type="project" value="TreeGrafter"/>
</dbReference>
<keyword evidence="8" id="KW-0862">Zinc</keyword>
<comment type="pathway">
    <text evidence="2">Protein modification; protein ubiquitination.</text>
</comment>
<comment type="catalytic activity">
    <reaction evidence="1">
        <text>S-ubiquitinyl-[E2 ubiquitin-conjugating enzyme]-L-cysteine + [acceptor protein]-L-lysine = [E2 ubiquitin-conjugating enzyme]-L-cysteine + N(6)-ubiquitinyl-[acceptor protein]-L-lysine.</text>
        <dbReference type="EC" id="2.3.2.26"/>
    </reaction>
</comment>
<evidence type="ECO:0000256" key="1">
    <source>
        <dbReference type="ARBA" id="ARBA00000885"/>
    </source>
</evidence>
<keyword evidence="7 9" id="KW-0833">Ubl conjugation pathway</keyword>
<dbReference type="Gene3D" id="3.30.2410.10">
    <property type="entry name" value="Hect, E3 ligase catalytic domain"/>
    <property type="match status" value="1"/>
</dbReference>
<evidence type="ECO:0000256" key="8">
    <source>
        <dbReference type="ARBA" id="ARBA00022833"/>
    </source>
</evidence>
<dbReference type="Gene3D" id="4.10.1060.10">
    <property type="entry name" value="Zinc finger, RanBP2-type"/>
    <property type="match status" value="1"/>
</dbReference>
<dbReference type="FunFam" id="3.30.2160.10:FF:000001">
    <property type="entry name" value="E3 ubiquitin-protein ligase NEDD4-like"/>
    <property type="match status" value="1"/>
</dbReference>
<keyword evidence="4" id="KW-0808">Transferase</keyword>
<feature type="domain" description="HECT" evidence="12">
    <location>
        <begin position="336"/>
        <end position="684"/>
    </location>
</feature>
<sequence>MDVLIVLVPLCLIIVAAITAVVCRSRVFASQTTHSSINSDPLLREELEDTILEEGQVEWDCLVCAHKNHPTVTKCHLCGTPKEAFTISPNQVTSPRHSFMDLSNNFSVVSNRTMTSQQSMGDSVGLDQSRAFDGQEGDCLNIPFTNRQRALRYRHLNAHHTQQKKFSQRQRGAQRRKLWQRVALPNGTFIWIRTPQSFHASRSVNTDSLLQKLRTNTFLKKYPQENELEGSIAEQVRRKNGISMGYFTERGMDGRLQWKQTDTATIPIDQEEEKMLNEMEVDLEGLVSLQFRSKKRWFLKQITKRSVHFMDSIFHIIIRRDFILQDSIAQLHNHMTPTQLREHLRIEFLNEPALDAGGLLREWFSLLCNELFRADLGLFVMTHAENMSYWINPNSGKVVADHLTYFRVAGRLFGKAILESLVFEVRFALPLLKHILGVPISFSDLEFLDQELYRNCVWLRDNINVEALCLTFSIQEEGSDKVIDLKPNGQDIEVNDGNKHEYLALVLKHKMMGSVSAQLSELLAGLHEVVPRSLLAVFDYQELDFFLCGLPVIDVEDWQRQTIIRHISDEKTQSKKLAEEKEVVEWFWQVLKGFSDEERARLLQFATGSSHVPVEGFRALMSASGYIHPFTIQLVPASDSSYKMFPRAHTCFNRIDLPIYASCEDLENYVSLVIQMEITGFGLE</sequence>
<dbReference type="CDD" id="cd00078">
    <property type="entry name" value="HECTc"/>
    <property type="match status" value="1"/>
</dbReference>
<dbReference type="GO" id="GO:0005737">
    <property type="term" value="C:cytoplasm"/>
    <property type="evidence" value="ECO:0007669"/>
    <property type="project" value="TreeGrafter"/>
</dbReference>
<evidence type="ECO:0000256" key="3">
    <source>
        <dbReference type="ARBA" id="ARBA00012485"/>
    </source>
</evidence>
<dbReference type="Gene3D" id="3.30.2160.10">
    <property type="entry name" value="Hect, E3 ligase catalytic domain"/>
    <property type="match status" value="1"/>
</dbReference>
<evidence type="ECO:0000259" key="12">
    <source>
        <dbReference type="PROSITE" id="PS50237"/>
    </source>
</evidence>
<dbReference type="Pfam" id="PF00632">
    <property type="entry name" value="HECT"/>
    <property type="match status" value="1"/>
</dbReference>
<dbReference type="PROSITE" id="PS01358">
    <property type="entry name" value="ZF_RANBP2_1"/>
    <property type="match status" value="1"/>
</dbReference>
<dbReference type="InterPro" id="IPR000569">
    <property type="entry name" value="HECT_dom"/>
</dbReference>
<protein>
    <recommendedName>
        <fullName evidence="3">HECT-type E3 ubiquitin transferase</fullName>
        <ecNumber evidence="3">2.3.2.26</ecNumber>
    </recommendedName>
</protein>
<dbReference type="HOGENOM" id="CLU_002173_10_1_1"/>
<dbReference type="EMBL" id="FR824054">
    <property type="protein sequence ID" value="CCA15224.1"/>
    <property type="molecule type" value="Genomic_DNA"/>
</dbReference>
<reference evidence="13" key="2">
    <citation type="submission" date="2011-02" db="EMBL/GenBank/DDBJ databases">
        <authorList>
            <person name="MacLean D."/>
        </authorList>
    </citation>
    <scope>NUCLEOTIDE SEQUENCE</scope>
</reference>
<accession>F0W2D9</accession>
<evidence type="ECO:0000256" key="2">
    <source>
        <dbReference type="ARBA" id="ARBA00004906"/>
    </source>
</evidence>
<dbReference type="GO" id="GO:0008270">
    <property type="term" value="F:zinc ion binding"/>
    <property type="evidence" value="ECO:0007669"/>
    <property type="project" value="UniProtKB-KW"/>
</dbReference>
<keyword evidence="6 10" id="KW-0863">Zinc-finger</keyword>